<reference evidence="2" key="2">
    <citation type="journal article" date="2015" name="Fish Shellfish Immunol.">
        <title>Early steps in the European eel (Anguilla anguilla)-Vibrio vulnificus interaction in the gills: Role of the RtxA13 toxin.</title>
        <authorList>
            <person name="Callol A."/>
            <person name="Pajuelo D."/>
            <person name="Ebbesson L."/>
            <person name="Teles M."/>
            <person name="MacKenzie S."/>
            <person name="Amaro C."/>
        </authorList>
    </citation>
    <scope>NUCLEOTIDE SEQUENCE</scope>
</reference>
<evidence type="ECO:0000256" key="1">
    <source>
        <dbReference type="SAM" id="Phobius"/>
    </source>
</evidence>
<reference evidence="2" key="1">
    <citation type="submission" date="2014-11" db="EMBL/GenBank/DDBJ databases">
        <authorList>
            <person name="Amaro Gonzalez C."/>
        </authorList>
    </citation>
    <scope>NUCLEOTIDE SEQUENCE</scope>
</reference>
<keyword evidence="1" id="KW-1133">Transmembrane helix</keyword>
<proteinExistence type="predicted"/>
<name>A0A0E9XEU3_ANGAN</name>
<feature type="transmembrane region" description="Helical" evidence="1">
    <location>
        <begin position="24"/>
        <end position="50"/>
    </location>
</feature>
<sequence>MDTGTLLCQHTHMHSSYLHRGMPLWPFVIFGADGQAAIFCACYFIVACVCERRRDSQTDRKRYIRIPSSANFSTAMACWLGCILRV</sequence>
<keyword evidence="1" id="KW-0812">Transmembrane</keyword>
<protein>
    <submittedName>
        <fullName evidence="2">Uncharacterized protein</fullName>
    </submittedName>
</protein>
<keyword evidence="1" id="KW-0472">Membrane</keyword>
<organism evidence="2">
    <name type="scientific">Anguilla anguilla</name>
    <name type="common">European freshwater eel</name>
    <name type="synonym">Muraena anguilla</name>
    <dbReference type="NCBI Taxonomy" id="7936"/>
    <lineage>
        <taxon>Eukaryota</taxon>
        <taxon>Metazoa</taxon>
        <taxon>Chordata</taxon>
        <taxon>Craniata</taxon>
        <taxon>Vertebrata</taxon>
        <taxon>Euteleostomi</taxon>
        <taxon>Actinopterygii</taxon>
        <taxon>Neopterygii</taxon>
        <taxon>Teleostei</taxon>
        <taxon>Anguilliformes</taxon>
        <taxon>Anguillidae</taxon>
        <taxon>Anguilla</taxon>
    </lineage>
</organism>
<evidence type="ECO:0000313" key="2">
    <source>
        <dbReference type="EMBL" id="JAI00967.1"/>
    </source>
</evidence>
<dbReference type="AlphaFoldDB" id="A0A0E9XEU3"/>
<accession>A0A0E9XEU3</accession>
<dbReference type="EMBL" id="GBXM01007611">
    <property type="protein sequence ID" value="JAI00967.1"/>
    <property type="molecule type" value="Transcribed_RNA"/>
</dbReference>